<protein>
    <submittedName>
        <fullName evidence="1">Uncharacterized protein</fullName>
    </submittedName>
</protein>
<feature type="non-terminal residue" evidence="1">
    <location>
        <position position="1"/>
    </location>
</feature>
<reference evidence="1" key="1">
    <citation type="submission" date="2014-12" db="EMBL/GenBank/DDBJ databases">
        <title>Insight into the proteome of Arion vulgaris.</title>
        <authorList>
            <person name="Aradska J."/>
            <person name="Bulat T."/>
            <person name="Smidak R."/>
            <person name="Sarate P."/>
            <person name="Gangsoo J."/>
            <person name="Sialana F."/>
            <person name="Bilban M."/>
            <person name="Lubec G."/>
        </authorList>
    </citation>
    <scope>NUCLEOTIDE SEQUENCE</scope>
    <source>
        <tissue evidence="1">Skin</tissue>
    </source>
</reference>
<dbReference type="EMBL" id="HACG01053333">
    <property type="protein sequence ID" value="CEL00204.1"/>
    <property type="molecule type" value="Transcribed_RNA"/>
</dbReference>
<gene>
    <name evidence="1" type="primary">ORF223113</name>
</gene>
<evidence type="ECO:0000313" key="1">
    <source>
        <dbReference type="EMBL" id="CEL00204.1"/>
    </source>
</evidence>
<proteinExistence type="predicted"/>
<accession>A0A0B7C404</accession>
<sequence>PAHHLRVVNTVKKRAHRHCTVNRCIAFSRPQRQFLVWTGCRHTNMIGYQRTVVAHV</sequence>
<dbReference type="AlphaFoldDB" id="A0A0B7C404"/>
<name>A0A0B7C404_9EUPU</name>
<organism evidence="1">
    <name type="scientific">Arion vulgaris</name>
    <dbReference type="NCBI Taxonomy" id="1028688"/>
    <lineage>
        <taxon>Eukaryota</taxon>
        <taxon>Metazoa</taxon>
        <taxon>Spiralia</taxon>
        <taxon>Lophotrochozoa</taxon>
        <taxon>Mollusca</taxon>
        <taxon>Gastropoda</taxon>
        <taxon>Heterobranchia</taxon>
        <taxon>Euthyneura</taxon>
        <taxon>Panpulmonata</taxon>
        <taxon>Eupulmonata</taxon>
        <taxon>Stylommatophora</taxon>
        <taxon>Helicina</taxon>
        <taxon>Arionoidea</taxon>
        <taxon>Arionidae</taxon>
        <taxon>Arion</taxon>
    </lineage>
</organism>